<gene>
    <name evidence="1" type="ORF">B7R22_17260</name>
</gene>
<proteinExistence type="predicted"/>
<dbReference type="EMBL" id="NBXB01000045">
    <property type="protein sequence ID" value="RFA12176.1"/>
    <property type="molecule type" value="Genomic_DNA"/>
</dbReference>
<dbReference type="OrthoDB" id="4951182at2"/>
<protein>
    <submittedName>
        <fullName evidence="1">Uncharacterized protein</fullName>
    </submittedName>
</protein>
<dbReference type="AlphaFoldDB" id="A0A3E0VQL7"/>
<name>A0A3E0VQL7_9MICO</name>
<comment type="caution">
    <text evidence="1">The sequence shown here is derived from an EMBL/GenBank/DDBJ whole genome shotgun (WGS) entry which is preliminary data.</text>
</comment>
<evidence type="ECO:0000313" key="1">
    <source>
        <dbReference type="EMBL" id="RFA12176.1"/>
    </source>
</evidence>
<dbReference type="Proteomes" id="UP000256541">
    <property type="component" value="Unassembled WGS sequence"/>
</dbReference>
<dbReference type="RefSeq" id="WP_116412952.1">
    <property type="nucleotide sequence ID" value="NZ_NBXB01000045.1"/>
</dbReference>
<accession>A0A3E0VQL7</accession>
<evidence type="ECO:0000313" key="2">
    <source>
        <dbReference type="Proteomes" id="UP000256541"/>
    </source>
</evidence>
<reference evidence="1 2" key="1">
    <citation type="submission" date="2017-04" db="EMBL/GenBank/DDBJ databases">
        <title>Comparative genome analysis of Subtercola boreus.</title>
        <authorList>
            <person name="Cho Y.-J."/>
            <person name="Cho A."/>
            <person name="Kim O.-S."/>
            <person name="Lee J.-I."/>
        </authorList>
    </citation>
    <scope>NUCLEOTIDE SEQUENCE [LARGE SCALE GENOMIC DNA]</scope>
    <source>
        <strain evidence="1 2">P27479</strain>
    </source>
</reference>
<sequence length="144" mass="15529">MPVVTGTLKDFGAATLAAFAPKLYFIPSGAAVGGATLYANKPVVCVPAANGDFSVELAANETLSPQTWYTLSIIWLDPDTGFTGQIDTDWRLFVPQGGGEFVRIIEAPSNPAQIWFGPEPPTIPTDYTGWVDTDSVPPIYYEWV</sequence>
<organism evidence="1 2">
    <name type="scientific">Subtercola boreus</name>
    <dbReference type="NCBI Taxonomy" id="120213"/>
    <lineage>
        <taxon>Bacteria</taxon>
        <taxon>Bacillati</taxon>
        <taxon>Actinomycetota</taxon>
        <taxon>Actinomycetes</taxon>
        <taxon>Micrococcales</taxon>
        <taxon>Microbacteriaceae</taxon>
        <taxon>Subtercola</taxon>
    </lineage>
</organism>